<dbReference type="OrthoDB" id="10655614at2759"/>
<reference evidence="1" key="1">
    <citation type="journal article" date="2020" name="Stud. Mycol.">
        <title>101 Dothideomycetes genomes: a test case for predicting lifestyles and emergence of pathogens.</title>
        <authorList>
            <person name="Haridas S."/>
            <person name="Albert R."/>
            <person name="Binder M."/>
            <person name="Bloem J."/>
            <person name="Labutti K."/>
            <person name="Salamov A."/>
            <person name="Andreopoulos B."/>
            <person name="Baker S."/>
            <person name="Barry K."/>
            <person name="Bills G."/>
            <person name="Bluhm B."/>
            <person name="Cannon C."/>
            <person name="Castanera R."/>
            <person name="Culley D."/>
            <person name="Daum C."/>
            <person name="Ezra D."/>
            <person name="Gonzalez J."/>
            <person name="Henrissat B."/>
            <person name="Kuo A."/>
            <person name="Liang C."/>
            <person name="Lipzen A."/>
            <person name="Lutzoni F."/>
            <person name="Magnuson J."/>
            <person name="Mondo S."/>
            <person name="Nolan M."/>
            <person name="Ohm R."/>
            <person name="Pangilinan J."/>
            <person name="Park H.-J."/>
            <person name="Ramirez L."/>
            <person name="Alfaro M."/>
            <person name="Sun H."/>
            <person name="Tritt A."/>
            <person name="Yoshinaga Y."/>
            <person name="Zwiers L.-H."/>
            <person name="Turgeon B."/>
            <person name="Goodwin S."/>
            <person name="Spatafora J."/>
            <person name="Crous P."/>
            <person name="Grigoriev I."/>
        </authorList>
    </citation>
    <scope>NUCLEOTIDE SEQUENCE</scope>
    <source>
        <strain evidence="1">CBS 627.86</strain>
    </source>
</reference>
<accession>A0A6A5YSJ6</accession>
<name>A0A6A5YSJ6_9PLEO</name>
<evidence type="ECO:0000313" key="1">
    <source>
        <dbReference type="EMBL" id="KAF2109953.1"/>
    </source>
</evidence>
<evidence type="ECO:0000313" key="2">
    <source>
        <dbReference type="Proteomes" id="UP000799770"/>
    </source>
</evidence>
<sequence length="270" mass="30947">MWSSQSCPRFETIDAIAVAEILHLMPHNDDTLRISIESQSNSGAVRSPHLRIRSMFPDLTFLARAARDVEAAFPCDHQTASMIMMVHRTSDDFTWNAFRAAFKLGFNPKWAHETRALRFALLAWVEDMHFARNCIKLCQGSSETFLNYYRSIGALDAAEGSSTLQEYMLKVLDHADAYDHGKSLSALCADLINDATKQWHESRQPHYRLVVDELIKLARMTDRMSRLVFYLTLFILRHALQSLLEDWQQAGLQSHMYLFPVSDITGYPCI</sequence>
<dbReference type="AlphaFoldDB" id="A0A6A5YSJ6"/>
<proteinExistence type="predicted"/>
<dbReference type="Proteomes" id="UP000799770">
    <property type="component" value="Unassembled WGS sequence"/>
</dbReference>
<keyword evidence="2" id="KW-1185">Reference proteome</keyword>
<protein>
    <submittedName>
        <fullName evidence="1">Uncharacterized protein</fullName>
    </submittedName>
</protein>
<gene>
    <name evidence="1" type="ORF">BDV96DRAFT_229791</name>
</gene>
<organism evidence="1 2">
    <name type="scientific">Lophiotrema nucula</name>
    <dbReference type="NCBI Taxonomy" id="690887"/>
    <lineage>
        <taxon>Eukaryota</taxon>
        <taxon>Fungi</taxon>
        <taxon>Dikarya</taxon>
        <taxon>Ascomycota</taxon>
        <taxon>Pezizomycotina</taxon>
        <taxon>Dothideomycetes</taxon>
        <taxon>Pleosporomycetidae</taxon>
        <taxon>Pleosporales</taxon>
        <taxon>Lophiotremataceae</taxon>
        <taxon>Lophiotrema</taxon>
    </lineage>
</organism>
<dbReference type="EMBL" id="ML977340">
    <property type="protein sequence ID" value="KAF2109953.1"/>
    <property type="molecule type" value="Genomic_DNA"/>
</dbReference>